<dbReference type="InterPro" id="IPR011330">
    <property type="entry name" value="Glyco_hydro/deAcase_b/a-brl"/>
</dbReference>
<accession>A0A841HET9</accession>
<dbReference type="InterPro" id="IPR014344">
    <property type="entry name" value="XrtA_polysacc_deacetyl"/>
</dbReference>
<dbReference type="Gene3D" id="3.20.20.370">
    <property type="entry name" value="Glycoside hydrolase/deacetylase"/>
    <property type="match status" value="1"/>
</dbReference>
<comment type="caution">
    <text evidence="2">The sequence shown here is derived from an EMBL/GenBank/DDBJ whole genome shotgun (WGS) entry which is preliminary data.</text>
</comment>
<dbReference type="PANTHER" id="PTHR47561:SF1">
    <property type="entry name" value="POLYSACCHARIDE DEACETYLASE FAMILY PROTEIN (AFU_ORTHOLOGUE AFUA_6G05030)"/>
    <property type="match status" value="1"/>
</dbReference>
<protein>
    <submittedName>
        <fullName evidence="2">Polysaccharide deacetylase family protein (PEP-CTERM system associated)</fullName>
    </submittedName>
</protein>
<dbReference type="SUPFAM" id="SSF88713">
    <property type="entry name" value="Glycoside hydrolase/deacetylase"/>
    <property type="match status" value="1"/>
</dbReference>
<dbReference type="InterPro" id="IPR022560">
    <property type="entry name" value="DUF3473"/>
</dbReference>
<name>A0A841HET9_9GAMM</name>
<dbReference type="Pfam" id="PF11959">
    <property type="entry name" value="DUF3473"/>
    <property type="match status" value="1"/>
</dbReference>
<sequence length="290" mass="32942">MTQVAQTALRNAMTVDVEDYFHVAALSSVISRDDWPTMEYRAEANTHKLLDLFSETGIKATFFILGWVARRSPQLVRDIHAAGHEVACHGMSHRLVYEQTPEEFRQETFDSKAMLEDAIGSKVGGYRAASWSITKQSLWALDVIHSAGFEYDSSVFPIRHDLYGIPDAPKRPGILKTPSGESLVEFPPSTATFMGVRVPVAGGGYFRLLPYWVTKMGLRQINRDLKQAFIFYLHPWEVDPEQPRIDAGLLSRFRHYTNLRKTHQRLRDLIGEFRFTTVRNVLSDTGLLAP</sequence>
<keyword evidence="3" id="KW-1185">Reference proteome</keyword>
<evidence type="ECO:0000313" key="2">
    <source>
        <dbReference type="EMBL" id="MBB6091631.1"/>
    </source>
</evidence>
<dbReference type="PANTHER" id="PTHR47561">
    <property type="entry name" value="POLYSACCHARIDE DEACETYLASE FAMILY PROTEIN (AFU_ORTHOLOGUE AFUA_6G05030)"/>
    <property type="match status" value="1"/>
</dbReference>
<proteinExistence type="predicted"/>
<dbReference type="AlphaFoldDB" id="A0A841HET9"/>
<reference evidence="2 3" key="1">
    <citation type="submission" date="2020-08" db="EMBL/GenBank/DDBJ databases">
        <title>Genomic Encyclopedia of Type Strains, Phase IV (KMG-IV): sequencing the most valuable type-strain genomes for metagenomic binning, comparative biology and taxonomic classification.</title>
        <authorList>
            <person name="Goeker M."/>
        </authorList>
    </citation>
    <scope>NUCLEOTIDE SEQUENCE [LARGE SCALE GENOMIC DNA]</scope>
    <source>
        <strain evidence="2 3">DSM 26723</strain>
    </source>
</reference>
<dbReference type="GO" id="GO:0005975">
    <property type="term" value="P:carbohydrate metabolic process"/>
    <property type="evidence" value="ECO:0007669"/>
    <property type="project" value="InterPro"/>
</dbReference>
<dbReference type="CDD" id="cd10941">
    <property type="entry name" value="CE4_PuuE_HpPgdA_like_2"/>
    <property type="match status" value="1"/>
</dbReference>
<dbReference type="Proteomes" id="UP000588068">
    <property type="component" value="Unassembled WGS sequence"/>
</dbReference>
<evidence type="ECO:0000259" key="1">
    <source>
        <dbReference type="PROSITE" id="PS51677"/>
    </source>
</evidence>
<organism evidence="2 3">
    <name type="scientific">Povalibacter uvarum</name>
    <dbReference type="NCBI Taxonomy" id="732238"/>
    <lineage>
        <taxon>Bacteria</taxon>
        <taxon>Pseudomonadati</taxon>
        <taxon>Pseudomonadota</taxon>
        <taxon>Gammaproteobacteria</taxon>
        <taxon>Steroidobacterales</taxon>
        <taxon>Steroidobacteraceae</taxon>
        <taxon>Povalibacter</taxon>
    </lineage>
</organism>
<dbReference type="InterPro" id="IPR045235">
    <property type="entry name" value="PuuE_HpPgdA-like"/>
</dbReference>
<dbReference type="NCBIfam" id="TIGR03006">
    <property type="entry name" value="pepcterm_polyde"/>
    <property type="match status" value="1"/>
</dbReference>
<feature type="domain" description="NodB homology" evidence="1">
    <location>
        <begin position="32"/>
        <end position="290"/>
    </location>
</feature>
<evidence type="ECO:0000313" key="3">
    <source>
        <dbReference type="Proteomes" id="UP000588068"/>
    </source>
</evidence>
<dbReference type="InterPro" id="IPR002509">
    <property type="entry name" value="NODB_dom"/>
</dbReference>
<dbReference type="RefSeq" id="WP_184329420.1">
    <property type="nucleotide sequence ID" value="NZ_JACHHZ010000001.1"/>
</dbReference>
<dbReference type="EMBL" id="JACHHZ010000001">
    <property type="protein sequence ID" value="MBB6091631.1"/>
    <property type="molecule type" value="Genomic_DNA"/>
</dbReference>
<dbReference type="PROSITE" id="PS51677">
    <property type="entry name" value="NODB"/>
    <property type="match status" value="1"/>
</dbReference>
<dbReference type="GO" id="GO:0016810">
    <property type="term" value="F:hydrolase activity, acting on carbon-nitrogen (but not peptide) bonds"/>
    <property type="evidence" value="ECO:0007669"/>
    <property type="project" value="InterPro"/>
</dbReference>
<dbReference type="Pfam" id="PF01522">
    <property type="entry name" value="Polysacc_deac_1"/>
    <property type="match status" value="1"/>
</dbReference>
<gene>
    <name evidence="2" type="ORF">HNQ60_000477</name>
</gene>